<keyword evidence="4 9" id="KW-0812">Transmembrane</keyword>
<evidence type="ECO:0000256" key="3">
    <source>
        <dbReference type="ARBA" id="ARBA00018310"/>
    </source>
</evidence>
<dbReference type="EMBL" id="CANTUO010000004">
    <property type="protein sequence ID" value="CAI5759483.1"/>
    <property type="molecule type" value="Genomic_DNA"/>
</dbReference>
<dbReference type="PANTHER" id="PTHR28293">
    <property type="entry name" value="NUCLEAR RIM PROTEIN 1"/>
    <property type="match status" value="1"/>
</dbReference>
<proteinExistence type="inferred from homology"/>
<comment type="subcellular location">
    <subcellularLocation>
        <location evidence="1">Nucleus membrane</location>
        <topology evidence="1">Multi-pass membrane protein</topology>
    </subcellularLocation>
</comment>
<accession>A0A9W4XMM2</accession>
<feature type="compositionally biased region" description="Polar residues" evidence="8">
    <location>
        <begin position="380"/>
        <end position="396"/>
    </location>
</feature>
<evidence type="ECO:0000256" key="6">
    <source>
        <dbReference type="ARBA" id="ARBA00023136"/>
    </source>
</evidence>
<protein>
    <recommendedName>
        <fullName evidence="3">Nuclear rim protein 1</fullName>
    </recommendedName>
</protein>
<evidence type="ECO:0000256" key="8">
    <source>
        <dbReference type="SAM" id="MobiDB-lite"/>
    </source>
</evidence>
<evidence type="ECO:0000256" key="2">
    <source>
        <dbReference type="ARBA" id="ARBA00007900"/>
    </source>
</evidence>
<feature type="transmembrane region" description="Helical" evidence="9">
    <location>
        <begin position="41"/>
        <end position="65"/>
    </location>
</feature>
<evidence type="ECO:0000256" key="9">
    <source>
        <dbReference type="SAM" id="Phobius"/>
    </source>
</evidence>
<name>A0A9W4XMM2_9ASCO</name>
<organism evidence="10 11">
    <name type="scientific">Candida verbasci</name>
    <dbReference type="NCBI Taxonomy" id="1227364"/>
    <lineage>
        <taxon>Eukaryota</taxon>
        <taxon>Fungi</taxon>
        <taxon>Dikarya</taxon>
        <taxon>Ascomycota</taxon>
        <taxon>Saccharomycotina</taxon>
        <taxon>Pichiomycetes</taxon>
        <taxon>Debaryomycetaceae</taxon>
        <taxon>Candida/Lodderomyces clade</taxon>
        <taxon>Candida</taxon>
    </lineage>
</organism>
<dbReference type="InterPro" id="IPR018819">
    <property type="entry name" value="Nur1/Mug154"/>
</dbReference>
<evidence type="ECO:0000256" key="5">
    <source>
        <dbReference type="ARBA" id="ARBA00022989"/>
    </source>
</evidence>
<evidence type="ECO:0000256" key="4">
    <source>
        <dbReference type="ARBA" id="ARBA00022692"/>
    </source>
</evidence>
<feature type="region of interest" description="Disordered" evidence="8">
    <location>
        <begin position="414"/>
        <end position="529"/>
    </location>
</feature>
<keyword evidence="6 9" id="KW-0472">Membrane</keyword>
<feature type="compositionally biased region" description="Polar residues" evidence="8">
    <location>
        <begin position="416"/>
        <end position="441"/>
    </location>
</feature>
<comment type="caution">
    <text evidence="10">The sequence shown here is derived from an EMBL/GenBank/DDBJ whole genome shotgun (WGS) entry which is preliminary data.</text>
</comment>
<evidence type="ECO:0000256" key="7">
    <source>
        <dbReference type="ARBA" id="ARBA00024979"/>
    </source>
</evidence>
<dbReference type="GO" id="GO:0007096">
    <property type="term" value="P:regulation of exit from mitosis"/>
    <property type="evidence" value="ECO:0007669"/>
    <property type="project" value="TreeGrafter"/>
</dbReference>
<feature type="transmembrane region" description="Helical" evidence="9">
    <location>
        <begin position="208"/>
        <end position="226"/>
    </location>
</feature>
<comment type="function">
    <text evidence="7">Member of a perinuclear network that controls recombination at multiple loci to maintain genome stability. Required for rDNA repeat stability.</text>
</comment>
<feature type="transmembrane region" description="Helical" evidence="9">
    <location>
        <begin position="233"/>
        <end position="251"/>
    </location>
</feature>
<feature type="transmembrane region" description="Helical" evidence="9">
    <location>
        <begin position="106"/>
        <end position="129"/>
    </location>
</feature>
<feature type="region of interest" description="Disordered" evidence="8">
    <location>
        <begin position="377"/>
        <end position="402"/>
    </location>
</feature>
<gene>
    <name evidence="10" type="ORF">CANVERA_P3996</name>
</gene>
<evidence type="ECO:0000313" key="10">
    <source>
        <dbReference type="EMBL" id="CAI5759483.1"/>
    </source>
</evidence>
<dbReference type="GO" id="GO:0043007">
    <property type="term" value="P:maintenance of rDNA"/>
    <property type="evidence" value="ECO:0007669"/>
    <property type="project" value="TreeGrafter"/>
</dbReference>
<feature type="compositionally biased region" description="Low complexity" evidence="8">
    <location>
        <begin position="500"/>
        <end position="529"/>
    </location>
</feature>
<dbReference type="PANTHER" id="PTHR28293:SF1">
    <property type="entry name" value="NUCLEAR RIM PROTEIN 1"/>
    <property type="match status" value="1"/>
</dbReference>
<dbReference type="Pfam" id="PF10332">
    <property type="entry name" value="DUF2418"/>
    <property type="match status" value="1"/>
</dbReference>
<evidence type="ECO:0000256" key="1">
    <source>
        <dbReference type="ARBA" id="ARBA00004232"/>
    </source>
</evidence>
<feature type="compositionally biased region" description="Low complexity" evidence="8">
    <location>
        <begin position="450"/>
        <end position="483"/>
    </location>
</feature>
<keyword evidence="11" id="KW-1185">Reference proteome</keyword>
<dbReference type="OrthoDB" id="3363151at2759"/>
<dbReference type="AlphaFoldDB" id="A0A9W4XMM2"/>
<dbReference type="Proteomes" id="UP001152885">
    <property type="component" value="Unassembled WGS sequence"/>
</dbReference>
<dbReference type="GO" id="GO:0031965">
    <property type="term" value="C:nuclear membrane"/>
    <property type="evidence" value="ECO:0007669"/>
    <property type="project" value="UniProtKB-SubCell"/>
</dbReference>
<sequence length="529" mass="61981">MSKNRLIRRQSLITKIQSWPFDFWLYINEIKNSINWDDYHLNIALPLGISLSVILLIVTNILNYYKSISYISNNMLFDTNEYNKLKNHIIKKNIVYNEENNFTNSILYLFNLISVLIILISLINTCNIFTSKRNYNLLYCKKKPNSSSTLRTSIYKFSIIIEILDFVLNLFHKQDHEDDESSEEEEKEENDEVDDSIWQLNVWDPSKFSLYLFIVLNPITSFLIYFNNSNNSLLNLISSLTLISVFNYLLISKFLNLINDKQIIYQEMFKEYNFKFVKQKTNIPKKDTMIDATQGPYYSTVLMDNKSYTFTKSKIFTTHNLKGEKVTEYGEIKSQTLPKDIYYDSSIPNSVLSSRRSSRRSSIYQDNNNNNHDFFYNNNSYLRSPSPNKFRNNTVSPIRRTPVVSRVNNFHRANDHNFNQHQNNLPSTISPQRLSNANLNSKPHLDYYKSSSPNRSLSPNHNRNSNNHNNFSNTNTPINSTSLHHTPIPPPSNYSNSTFRSPSPIRRNLNNPPSSSNKNNLNNNYRPWK</sequence>
<reference evidence="10" key="1">
    <citation type="submission" date="2022-12" db="EMBL/GenBank/DDBJ databases">
        <authorList>
            <person name="Brejova B."/>
        </authorList>
    </citation>
    <scope>NUCLEOTIDE SEQUENCE</scope>
</reference>
<comment type="similarity">
    <text evidence="2">Belongs to the NUR1 family.</text>
</comment>
<keyword evidence="5 9" id="KW-1133">Transmembrane helix</keyword>
<evidence type="ECO:0000313" key="11">
    <source>
        <dbReference type="Proteomes" id="UP001152885"/>
    </source>
</evidence>